<reference evidence="1 2" key="1">
    <citation type="journal article" date="2022" name="DNA Res.">
        <title>Chromosomal-level genome assembly of the orchid tree Bauhinia variegata (Leguminosae; Cercidoideae) supports the allotetraploid origin hypothesis of Bauhinia.</title>
        <authorList>
            <person name="Zhong Y."/>
            <person name="Chen Y."/>
            <person name="Zheng D."/>
            <person name="Pang J."/>
            <person name="Liu Y."/>
            <person name="Luo S."/>
            <person name="Meng S."/>
            <person name="Qian L."/>
            <person name="Wei D."/>
            <person name="Dai S."/>
            <person name="Zhou R."/>
        </authorList>
    </citation>
    <scope>NUCLEOTIDE SEQUENCE [LARGE SCALE GENOMIC DNA]</scope>
    <source>
        <strain evidence="1">BV-YZ2020</strain>
    </source>
</reference>
<proteinExistence type="predicted"/>
<dbReference type="EMBL" id="CM039436">
    <property type="protein sequence ID" value="KAI4315127.1"/>
    <property type="molecule type" value="Genomic_DNA"/>
</dbReference>
<keyword evidence="2" id="KW-1185">Reference proteome</keyword>
<name>A0ACB9LW91_BAUVA</name>
<protein>
    <submittedName>
        <fullName evidence="1">Uncharacterized protein</fullName>
    </submittedName>
</protein>
<comment type="caution">
    <text evidence="1">The sequence shown here is derived from an EMBL/GenBank/DDBJ whole genome shotgun (WGS) entry which is preliminary data.</text>
</comment>
<evidence type="ECO:0000313" key="2">
    <source>
        <dbReference type="Proteomes" id="UP000828941"/>
    </source>
</evidence>
<dbReference type="Proteomes" id="UP000828941">
    <property type="component" value="Chromosome 11"/>
</dbReference>
<gene>
    <name evidence="1" type="ORF">L6164_027970</name>
</gene>
<sequence>MTSDVCAHRKVRLLSAILANLVDSRGFPNQLEKPNEFEFLGDNISCINKSDSTNLAIGNQNNDTERNNISSSLASVPTFESDINDRLVCLSLDGSHFHKSNSSHFEIQNFPKEPPPAGRYSECSDEQFESSFVIAVINGLSGLIDDVYNYATFGETDHLLNSEDPTIETESHSFCERHLEKSIAVVENDIMQEPWQSQPVDPRGLSEDDEARVCDICGDVGREELLAICSKCTDGAEHIYCMRVKLEKVPESDWACEECLLMTDSKKPKQDTLEESVRISKGCLECPKSSNSVNHEPKSSERFNFRSSGSGRSGTNIPSSTSQLSAKRPAATLESQSLKKTRATGKIPVSPMSSKSCRRTLLSEGFSCKNLKKEKTKVATGITSVLQFSSKSRDKGGLRHACGDKRDAGSFEAKLENKRRNLDTGVVSPRVSKPIKHSLLRREPPFKNLENDKMEDAHNDTSQKKISNGMQGKAELPSILGDNSPKLATHIGMDSKSLDSVSSDKANATVSKVQPRKDSLSDALKKFSHVKELKTTKGNDTSELCDPATCLPVSDSGVTAVEDEKEIISCKKPVNSGPNCHKSGAAQSCGKQDYRLKPASCITHEDLNHTNKEEMKGSWQTECPAEATTGVRTEKLCSDFASNEVPKLRKSPKFDMAITSATNAIPEDRSTWLGKFLIHSSEGLTKEVPRLSTWPSLFVDRPVTEDNIALYFFAKDIHSHRTFYASLLSYMKENDLALKGNFDGVELLIFSSHVLPENLESWNTSSYLWGVFRGHRVGNSANTTGSNSQRNENRDRDSGRRWTPDLNVCPPDEEEIGRVHDGSRCSDLNRCFSENGEYDTTGTMHPGVGTSLGSDGFSDQRQAHPSKAEVVDLQLSLRPLNSVPVEMEVETELCPWSQNAVLQAAEALISLRQG</sequence>
<accession>A0ACB9LW91</accession>
<organism evidence="1 2">
    <name type="scientific">Bauhinia variegata</name>
    <name type="common">Purple orchid tree</name>
    <name type="synonym">Phanera variegata</name>
    <dbReference type="NCBI Taxonomy" id="167791"/>
    <lineage>
        <taxon>Eukaryota</taxon>
        <taxon>Viridiplantae</taxon>
        <taxon>Streptophyta</taxon>
        <taxon>Embryophyta</taxon>
        <taxon>Tracheophyta</taxon>
        <taxon>Spermatophyta</taxon>
        <taxon>Magnoliopsida</taxon>
        <taxon>eudicotyledons</taxon>
        <taxon>Gunneridae</taxon>
        <taxon>Pentapetalae</taxon>
        <taxon>rosids</taxon>
        <taxon>fabids</taxon>
        <taxon>Fabales</taxon>
        <taxon>Fabaceae</taxon>
        <taxon>Cercidoideae</taxon>
        <taxon>Cercideae</taxon>
        <taxon>Bauhiniinae</taxon>
        <taxon>Bauhinia</taxon>
    </lineage>
</organism>
<evidence type="ECO:0000313" key="1">
    <source>
        <dbReference type="EMBL" id="KAI4315127.1"/>
    </source>
</evidence>